<sequence>MSITETNRLALPLLQPAQAQKHVTVNEALMRIDGLTNLVLQSISVGVPPADPEDGECWGVPGGATGAWSGQIGRIAIASNGGWVFVRITRGMQAFVLDRGVRAIHTGTAWSLGAASLGMLGSSMLEGMEEAEIMVSAGETVATGVVIPAGAMVIGAVARVVTAIGGSLSSWKLGTDGAEDRFGSGLGTSTGSWARGMLGQPMTYYQPAELLMTASAGTFSGSGKVRLAVHWLELRLPSA</sequence>
<evidence type="ECO:0000313" key="2">
    <source>
        <dbReference type="Proteomes" id="UP001203945"/>
    </source>
</evidence>
<dbReference type="RefSeq" id="WP_255330881.1">
    <property type="nucleotide sequence ID" value="NZ_JAKZEU010000006.1"/>
</dbReference>
<keyword evidence="2" id="KW-1185">Reference proteome</keyword>
<evidence type="ECO:0000313" key="1">
    <source>
        <dbReference type="EMBL" id="MCQ0971875.1"/>
    </source>
</evidence>
<dbReference type="Proteomes" id="UP001203945">
    <property type="component" value="Unassembled WGS sequence"/>
</dbReference>
<organism evidence="1 2">
    <name type="scientific">Paracoccus albicereus</name>
    <dbReference type="NCBI Taxonomy" id="2922394"/>
    <lineage>
        <taxon>Bacteria</taxon>
        <taxon>Pseudomonadati</taxon>
        <taxon>Pseudomonadota</taxon>
        <taxon>Alphaproteobacteria</taxon>
        <taxon>Rhodobacterales</taxon>
        <taxon>Paracoccaceae</taxon>
        <taxon>Paracoccus</taxon>
    </lineage>
</organism>
<name>A0ABT1MU74_9RHOB</name>
<comment type="caution">
    <text evidence="1">The sequence shown here is derived from an EMBL/GenBank/DDBJ whole genome shotgun (WGS) entry which is preliminary data.</text>
</comment>
<gene>
    <name evidence="1" type="ORF">MLD63_15745</name>
</gene>
<proteinExistence type="predicted"/>
<dbReference type="Pfam" id="PF10983">
    <property type="entry name" value="DUF2793"/>
    <property type="match status" value="1"/>
</dbReference>
<reference evidence="1 2" key="1">
    <citation type="submission" date="2022-03" db="EMBL/GenBank/DDBJ databases">
        <authorList>
            <person name="He Y."/>
        </authorList>
    </citation>
    <scope>NUCLEOTIDE SEQUENCE [LARGE SCALE GENOMIC DNA]</scope>
    <source>
        <strain evidence="1 2">TK19116</strain>
    </source>
</reference>
<dbReference type="EMBL" id="JAKZEU010000006">
    <property type="protein sequence ID" value="MCQ0971875.1"/>
    <property type="molecule type" value="Genomic_DNA"/>
</dbReference>
<dbReference type="InterPro" id="IPR021251">
    <property type="entry name" value="DUF2793"/>
</dbReference>
<accession>A0ABT1MU74</accession>
<protein>
    <submittedName>
        <fullName evidence="1">DUF2793 domain-containing protein</fullName>
    </submittedName>
</protein>